<gene>
    <name evidence="1" type="ORF">DDE74_31445</name>
</gene>
<evidence type="ECO:0000313" key="1">
    <source>
        <dbReference type="EMBL" id="AZS74849.1"/>
    </source>
</evidence>
<organism evidence="1 2">
    <name type="scientific">Streptomyces lydicus</name>
    <dbReference type="NCBI Taxonomy" id="47763"/>
    <lineage>
        <taxon>Bacteria</taxon>
        <taxon>Bacillati</taxon>
        <taxon>Actinomycetota</taxon>
        <taxon>Actinomycetes</taxon>
        <taxon>Kitasatosporales</taxon>
        <taxon>Streptomycetaceae</taxon>
        <taxon>Streptomyces</taxon>
    </lineage>
</organism>
<dbReference type="AlphaFoldDB" id="A0A3S9YIM2"/>
<protein>
    <submittedName>
        <fullName evidence="1">Uncharacterized protein</fullName>
    </submittedName>
</protein>
<evidence type="ECO:0000313" key="2">
    <source>
        <dbReference type="Proteomes" id="UP000275579"/>
    </source>
</evidence>
<dbReference type="RefSeq" id="WP_127153639.1">
    <property type="nucleotide sequence ID" value="NZ_CP029042.1"/>
</dbReference>
<proteinExistence type="predicted"/>
<name>A0A3S9YIM2_9ACTN</name>
<dbReference type="Proteomes" id="UP000275579">
    <property type="component" value="Chromosome"/>
</dbReference>
<accession>A0A3S9YIM2</accession>
<dbReference type="EMBL" id="CP029042">
    <property type="protein sequence ID" value="AZS74849.1"/>
    <property type="molecule type" value="Genomic_DNA"/>
</dbReference>
<sequence>MAEEYQVDLSALQQVITRLNSIADTMDGVGATAEYKTELPEGYLGQGFAEEAGLRQAHSTMKRELADMVTELKHMIAAVGKNTRTVHDGYDNREQEVRESMR</sequence>
<reference evidence="1 2" key="1">
    <citation type="submission" date="2018-04" db="EMBL/GenBank/DDBJ databases">
        <title>Complete genome sequences of Streptomyces lydicus strain WYEC and characterization of antagonistic properties of biological control agents.</title>
        <authorList>
            <person name="Mariita R.M."/>
            <person name="Sello J.K."/>
        </authorList>
    </citation>
    <scope>NUCLEOTIDE SEQUENCE [LARGE SCALE GENOMIC DNA]</scope>
    <source>
        <strain evidence="1 2">WYEC 108</strain>
    </source>
</reference>